<keyword evidence="9" id="KW-1185">Reference proteome</keyword>
<organism evidence="8 9">
    <name type="scientific">Solirubrobacter pauli</name>
    <dbReference type="NCBI Taxonomy" id="166793"/>
    <lineage>
        <taxon>Bacteria</taxon>
        <taxon>Bacillati</taxon>
        <taxon>Actinomycetota</taxon>
        <taxon>Thermoleophilia</taxon>
        <taxon>Solirubrobacterales</taxon>
        <taxon>Solirubrobacteraceae</taxon>
        <taxon>Solirubrobacter</taxon>
    </lineage>
</organism>
<dbReference type="InterPro" id="IPR050638">
    <property type="entry name" value="AA-Vitamin_Transporters"/>
</dbReference>
<dbReference type="Pfam" id="PF00892">
    <property type="entry name" value="EamA"/>
    <property type="match status" value="2"/>
</dbReference>
<evidence type="ECO:0000313" key="9">
    <source>
        <dbReference type="Proteomes" id="UP000278962"/>
    </source>
</evidence>
<dbReference type="InterPro" id="IPR000620">
    <property type="entry name" value="EamA_dom"/>
</dbReference>
<evidence type="ECO:0000256" key="1">
    <source>
        <dbReference type="ARBA" id="ARBA00004141"/>
    </source>
</evidence>
<comment type="caution">
    <text evidence="8">The sequence shown here is derived from an EMBL/GenBank/DDBJ whole genome shotgun (WGS) entry which is preliminary data.</text>
</comment>
<feature type="transmembrane region" description="Helical" evidence="6">
    <location>
        <begin position="90"/>
        <end position="110"/>
    </location>
</feature>
<dbReference type="SUPFAM" id="SSF103481">
    <property type="entry name" value="Multidrug resistance efflux transporter EmrE"/>
    <property type="match status" value="2"/>
</dbReference>
<dbReference type="GO" id="GO:0016020">
    <property type="term" value="C:membrane"/>
    <property type="evidence" value="ECO:0007669"/>
    <property type="project" value="UniProtKB-SubCell"/>
</dbReference>
<dbReference type="Gene3D" id="1.10.3730.20">
    <property type="match status" value="2"/>
</dbReference>
<comment type="subcellular location">
    <subcellularLocation>
        <location evidence="1">Membrane</location>
        <topology evidence="1">Multi-pass membrane protein</topology>
    </subcellularLocation>
</comment>
<protein>
    <submittedName>
        <fullName evidence="8">Putative blue pigment (Indigoidine) exporter</fullName>
    </submittedName>
</protein>
<dbReference type="Proteomes" id="UP000278962">
    <property type="component" value="Unassembled WGS sequence"/>
</dbReference>
<proteinExistence type="inferred from homology"/>
<evidence type="ECO:0000256" key="2">
    <source>
        <dbReference type="ARBA" id="ARBA00007362"/>
    </source>
</evidence>
<sequence>MEATWRWTMITAIAPVAWGSNYYVTREFLPADAALWGAAIRALPAGLLLLLIARSVPRGAWWWRSALLGAMNVGAFFALIYLAAQRLPTSIASTIMAASPVALMLMAWAIVAERPRLVPLAGAAIGIAGVATMLLGGGGAVDALGVAASVTAMLMSATGYVLAKRWSGEVELLASTSWQLVAGGLLLLVPAALVEGAPPALDAQAALGFTYVTVIATAVAYVAWFGGLRHLPASTVGLVGLLNPVTGVLLGTLLAGELLSWRQAVGIALVLVGILVGRSGSPLATLRRSARIPMAVRRRAFTG</sequence>
<comment type="similarity">
    <text evidence="2">Belongs to the EamA transporter family.</text>
</comment>
<evidence type="ECO:0000256" key="4">
    <source>
        <dbReference type="ARBA" id="ARBA00022989"/>
    </source>
</evidence>
<dbReference type="AlphaFoldDB" id="A0A660LBM0"/>
<feature type="transmembrane region" description="Helical" evidence="6">
    <location>
        <begin position="205"/>
        <end position="224"/>
    </location>
</feature>
<feature type="transmembrane region" description="Helical" evidence="6">
    <location>
        <begin position="117"/>
        <end position="137"/>
    </location>
</feature>
<dbReference type="InterPro" id="IPR037185">
    <property type="entry name" value="EmrE-like"/>
</dbReference>
<feature type="transmembrane region" description="Helical" evidence="6">
    <location>
        <begin position="236"/>
        <end position="255"/>
    </location>
</feature>
<dbReference type="PANTHER" id="PTHR32322:SF2">
    <property type="entry name" value="EAMA DOMAIN-CONTAINING PROTEIN"/>
    <property type="match status" value="1"/>
</dbReference>
<evidence type="ECO:0000256" key="6">
    <source>
        <dbReference type="SAM" id="Phobius"/>
    </source>
</evidence>
<feature type="transmembrane region" description="Helical" evidence="6">
    <location>
        <begin position="170"/>
        <end position="193"/>
    </location>
</feature>
<feature type="domain" description="EamA" evidence="7">
    <location>
        <begin position="8"/>
        <end position="134"/>
    </location>
</feature>
<evidence type="ECO:0000259" key="7">
    <source>
        <dbReference type="Pfam" id="PF00892"/>
    </source>
</evidence>
<accession>A0A660LBM0</accession>
<evidence type="ECO:0000256" key="5">
    <source>
        <dbReference type="ARBA" id="ARBA00023136"/>
    </source>
</evidence>
<feature type="transmembrane region" description="Helical" evidence="6">
    <location>
        <begin position="143"/>
        <end position="163"/>
    </location>
</feature>
<name>A0A660LBM0_9ACTN</name>
<evidence type="ECO:0000313" key="8">
    <source>
        <dbReference type="EMBL" id="RKQ90414.1"/>
    </source>
</evidence>
<reference evidence="8 9" key="1">
    <citation type="submission" date="2018-10" db="EMBL/GenBank/DDBJ databases">
        <title>Genomic Encyclopedia of Archaeal and Bacterial Type Strains, Phase II (KMG-II): from individual species to whole genera.</title>
        <authorList>
            <person name="Goeker M."/>
        </authorList>
    </citation>
    <scope>NUCLEOTIDE SEQUENCE [LARGE SCALE GENOMIC DNA]</scope>
    <source>
        <strain evidence="8 9">DSM 14954</strain>
    </source>
</reference>
<gene>
    <name evidence="8" type="ORF">C8N24_0216</name>
</gene>
<keyword evidence="4 6" id="KW-1133">Transmembrane helix</keyword>
<keyword evidence="3 6" id="KW-0812">Transmembrane</keyword>
<evidence type="ECO:0000256" key="3">
    <source>
        <dbReference type="ARBA" id="ARBA00022692"/>
    </source>
</evidence>
<dbReference type="PANTHER" id="PTHR32322">
    <property type="entry name" value="INNER MEMBRANE TRANSPORTER"/>
    <property type="match status" value="1"/>
</dbReference>
<dbReference type="EMBL" id="RBIL01000001">
    <property type="protein sequence ID" value="RKQ90414.1"/>
    <property type="molecule type" value="Genomic_DNA"/>
</dbReference>
<feature type="transmembrane region" description="Helical" evidence="6">
    <location>
        <begin position="65"/>
        <end position="84"/>
    </location>
</feature>
<dbReference type="RefSeq" id="WP_121246957.1">
    <property type="nucleotide sequence ID" value="NZ_RBIL01000001.1"/>
</dbReference>
<keyword evidence="5 6" id="KW-0472">Membrane</keyword>
<feature type="domain" description="EamA" evidence="7">
    <location>
        <begin position="144"/>
        <end position="276"/>
    </location>
</feature>
<feature type="transmembrane region" description="Helical" evidence="6">
    <location>
        <begin position="261"/>
        <end position="281"/>
    </location>
</feature>
<feature type="transmembrane region" description="Helical" evidence="6">
    <location>
        <begin position="33"/>
        <end position="53"/>
    </location>
</feature>
<dbReference type="OrthoDB" id="5430053at2"/>